<reference evidence="1" key="2">
    <citation type="journal article" date="2015" name="Fish Shellfish Immunol.">
        <title>Early steps in the European eel (Anguilla anguilla)-Vibrio vulnificus interaction in the gills: Role of the RtxA13 toxin.</title>
        <authorList>
            <person name="Callol A."/>
            <person name="Pajuelo D."/>
            <person name="Ebbesson L."/>
            <person name="Teles M."/>
            <person name="MacKenzie S."/>
            <person name="Amaro C."/>
        </authorList>
    </citation>
    <scope>NUCLEOTIDE SEQUENCE</scope>
</reference>
<sequence length="49" mass="5539">MYGYCCYAYISLADLAYTLQIVTCRSICREPALVPSRKLLHQLPKPTSS</sequence>
<evidence type="ECO:0000313" key="1">
    <source>
        <dbReference type="EMBL" id="JAH56550.1"/>
    </source>
</evidence>
<reference evidence="1" key="1">
    <citation type="submission" date="2014-11" db="EMBL/GenBank/DDBJ databases">
        <authorList>
            <person name="Amaro Gonzalez C."/>
        </authorList>
    </citation>
    <scope>NUCLEOTIDE SEQUENCE</scope>
</reference>
<proteinExistence type="predicted"/>
<organism evidence="1">
    <name type="scientific">Anguilla anguilla</name>
    <name type="common">European freshwater eel</name>
    <name type="synonym">Muraena anguilla</name>
    <dbReference type="NCBI Taxonomy" id="7936"/>
    <lineage>
        <taxon>Eukaryota</taxon>
        <taxon>Metazoa</taxon>
        <taxon>Chordata</taxon>
        <taxon>Craniata</taxon>
        <taxon>Vertebrata</taxon>
        <taxon>Euteleostomi</taxon>
        <taxon>Actinopterygii</taxon>
        <taxon>Neopterygii</taxon>
        <taxon>Teleostei</taxon>
        <taxon>Anguilliformes</taxon>
        <taxon>Anguillidae</taxon>
        <taxon>Anguilla</taxon>
    </lineage>
</organism>
<dbReference type="AlphaFoldDB" id="A0A0E9TUG3"/>
<protein>
    <submittedName>
        <fullName evidence="1">Uncharacterized protein</fullName>
    </submittedName>
</protein>
<dbReference type="EMBL" id="GBXM01052027">
    <property type="protein sequence ID" value="JAH56550.1"/>
    <property type="molecule type" value="Transcribed_RNA"/>
</dbReference>
<name>A0A0E9TUG3_ANGAN</name>
<accession>A0A0E9TUG3</accession>